<keyword evidence="1" id="KW-1133">Transmembrane helix</keyword>
<evidence type="ECO:0000313" key="3">
    <source>
        <dbReference type="Proteomes" id="UP000324800"/>
    </source>
</evidence>
<sequence>MDLGGGVGDDKCGDGWLDGDGNLYEEELLVLELLFVLELVFVFVLEYNDCYYYYYYYVQGGGIISECEFADEGDDIQNDDTGRECGGEFYGGYISNQDT</sequence>
<dbReference type="Proteomes" id="UP000324800">
    <property type="component" value="Unassembled WGS sequence"/>
</dbReference>
<evidence type="ECO:0000313" key="2">
    <source>
        <dbReference type="EMBL" id="KAA6370616.1"/>
    </source>
</evidence>
<accession>A0A5J4UIH9</accession>
<dbReference type="EMBL" id="SNRW01015222">
    <property type="protein sequence ID" value="KAA6370616.1"/>
    <property type="molecule type" value="Genomic_DNA"/>
</dbReference>
<keyword evidence="1" id="KW-0812">Transmembrane</keyword>
<comment type="caution">
    <text evidence="2">The sequence shown here is derived from an EMBL/GenBank/DDBJ whole genome shotgun (WGS) entry which is preliminary data.</text>
</comment>
<proteinExistence type="predicted"/>
<keyword evidence="1" id="KW-0472">Membrane</keyword>
<feature type="transmembrane region" description="Helical" evidence="1">
    <location>
        <begin position="28"/>
        <end position="47"/>
    </location>
</feature>
<reference evidence="2 3" key="1">
    <citation type="submission" date="2019-03" db="EMBL/GenBank/DDBJ databases">
        <title>Single cell metagenomics reveals metabolic interactions within the superorganism composed of flagellate Streblomastix strix and complex community of Bacteroidetes bacteria on its surface.</title>
        <authorList>
            <person name="Treitli S.C."/>
            <person name="Kolisko M."/>
            <person name="Husnik F."/>
            <person name="Keeling P."/>
            <person name="Hampl V."/>
        </authorList>
    </citation>
    <scope>NUCLEOTIDE SEQUENCE [LARGE SCALE GENOMIC DNA]</scope>
    <source>
        <strain evidence="2">ST1C</strain>
    </source>
</reference>
<dbReference type="AlphaFoldDB" id="A0A5J4UIH9"/>
<name>A0A5J4UIH9_9EUKA</name>
<protein>
    <submittedName>
        <fullName evidence="2">Uncharacterized protein</fullName>
    </submittedName>
</protein>
<evidence type="ECO:0000256" key="1">
    <source>
        <dbReference type="SAM" id="Phobius"/>
    </source>
</evidence>
<gene>
    <name evidence="2" type="ORF">EZS28_033857</name>
</gene>
<organism evidence="2 3">
    <name type="scientific">Streblomastix strix</name>
    <dbReference type="NCBI Taxonomy" id="222440"/>
    <lineage>
        <taxon>Eukaryota</taxon>
        <taxon>Metamonada</taxon>
        <taxon>Preaxostyla</taxon>
        <taxon>Oxymonadida</taxon>
        <taxon>Streblomastigidae</taxon>
        <taxon>Streblomastix</taxon>
    </lineage>
</organism>